<protein>
    <recommendedName>
        <fullName evidence="2">Lipoprotein</fullName>
    </recommendedName>
</protein>
<evidence type="ECO:0008006" key="2">
    <source>
        <dbReference type="Google" id="ProtNLM"/>
    </source>
</evidence>
<name>A0A382IQ92_9ZZZZ</name>
<dbReference type="EMBL" id="UINC01068857">
    <property type="protein sequence ID" value="SVC01786.1"/>
    <property type="molecule type" value="Genomic_DNA"/>
</dbReference>
<evidence type="ECO:0000313" key="1">
    <source>
        <dbReference type="EMBL" id="SVC01786.1"/>
    </source>
</evidence>
<organism evidence="1">
    <name type="scientific">marine metagenome</name>
    <dbReference type="NCBI Taxonomy" id="408172"/>
    <lineage>
        <taxon>unclassified sequences</taxon>
        <taxon>metagenomes</taxon>
        <taxon>ecological metagenomes</taxon>
    </lineage>
</organism>
<dbReference type="PROSITE" id="PS51257">
    <property type="entry name" value="PROKAR_LIPOPROTEIN"/>
    <property type="match status" value="1"/>
</dbReference>
<reference evidence="1" key="1">
    <citation type="submission" date="2018-05" db="EMBL/GenBank/DDBJ databases">
        <authorList>
            <person name="Lanie J.A."/>
            <person name="Ng W.-L."/>
            <person name="Kazmierczak K.M."/>
            <person name="Andrzejewski T.M."/>
            <person name="Davidsen T.M."/>
            <person name="Wayne K.J."/>
            <person name="Tettelin H."/>
            <person name="Glass J.I."/>
            <person name="Rusch D."/>
            <person name="Podicherti R."/>
            <person name="Tsui H.-C.T."/>
            <person name="Winkler M.E."/>
        </authorList>
    </citation>
    <scope>NUCLEOTIDE SEQUENCE</scope>
</reference>
<accession>A0A382IQ92</accession>
<gene>
    <name evidence="1" type="ORF">METZ01_LOCUS254640</name>
</gene>
<sequence length="149" mass="16606">MKQLLLIVVASALLGTGCELKFGDDIELIAPNVTSKEMAEVTQRTGIQFPVGATGLGYVFFGSGIDDALAIKVLIPEEKKSDFLKNNLFQSGKKNKPSVQIVSNQSWWNLKELKDREDRTQSLPKGRYVECSFGKAEEKWVAYISWMST</sequence>
<dbReference type="AlphaFoldDB" id="A0A382IQ92"/>
<proteinExistence type="predicted"/>